<feature type="compositionally biased region" description="Low complexity" evidence="1">
    <location>
        <begin position="86"/>
        <end position="98"/>
    </location>
</feature>
<feature type="compositionally biased region" description="Basic residues" evidence="1">
    <location>
        <begin position="114"/>
        <end position="123"/>
    </location>
</feature>
<keyword evidence="3" id="KW-1185">Reference proteome</keyword>
<gene>
    <name evidence="2" type="ORF">CMUS01_01028</name>
</gene>
<comment type="caution">
    <text evidence="2">The sequence shown here is derived from an EMBL/GenBank/DDBJ whole genome shotgun (WGS) entry which is preliminary data.</text>
</comment>
<sequence length="123" mass="13186">MGSGRSAPADAVAAGAGQTKHLALYARSALVPRLEPQRIHPRDGGNLLQANESAALGDFDLLDRAYGLENYDSLVMRRQVFSTGPSLSSRRASIRQSSQTDEPGPRDPAPPHPARFHKLPSMG</sequence>
<evidence type="ECO:0000256" key="1">
    <source>
        <dbReference type="SAM" id="MobiDB-lite"/>
    </source>
</evidence>
<reference evidence="2" key="1">
    <citation type="journal article" date="2020" name="Phytopathology">
        <title>Genome Sequence Resources of Colletotrichum truncatum, C. plurivorum, C. musicola, and C. sojae: Four Species Pathogenic to Soybean (Glycine max).</title>
        <authorList>
            <person name="Rogerio F."/>
            <person name="Boufleur T.R."/>
            <person name="Ciampi-Guillardi M."/>
            <person name="Sukno S.A."/>
            <person name="Thon M.R."/>
            <person name="Massola Junior N.S."/>
            <person name="Baroncelli R."/>
        </authorList>
    </citation>
    <scope>NUCLEOTIDE SEQUENCE</scope>
    <source>
        <strain evidence="2">LFN0074</strain>
    </source>
</reference>
<protein>
    <submittedName>
        <fullName evidence="2">Uncharacterized protein</fullName>
    </submittedName>
</protein>
<feature type="region of interest" description="Disordered" evidence="1">
    <location>
        <begin position="82"/>
        <end position="123"/>
    </location>
</feature>
<dbReference type="Proteomes" id="UP000639643">
    <property type="component" value="Unassembled WGS sequence"/>
</dbReference>
<accession>A0A8H6NY19</accession>
<evidence type="ECO:0000313" key="2">
    <source>
        <dbReference type="EMBL" id="KAF6844550.1"/>
    </source>
</evidence>
<dbReference type="AlphaFoldDB" id="A0A8H6NY19"/>
<evidence type="ECO:0000313" key="3">
    <source>
        <dbReference type="Proteomes" id="UP000639643"/>
    </source>
</evidence>
<dbReference type="EMBL" id="WIGM01000015">
    <property type="protein sequence ID" value="KAF6844550.1"/>
    <property type="molecule type" value="Genomic_DNA"/>
</dbReference>
<name>A0A8H6NY19_9PEZI</name>
<organism evidence="2 3">
    <name type="scientific">Colletotrichum musicola</name>
    <dbReference type="NCBI Taxonomy" id="2175873"/>
    <lineage>
        <taxon>Eukaryota</taxon>
        <taxon>Fungi</taxon>
        <taxon>Dikarya</taxon>
        <taxon>Ascomycota</taxon>
        <taxon>Pezizomycotina</taxon>
        <taxon>Sordariomycetes</taxon>
        <taxon>Hypocreomycetidae</taxon>
        <taxon>Glomerellales</taxon>
        <taxon>Glomerellaceae</taxon>
        <taxon>Colletotrichum</taxon>
        <taxon>Colletotrichum orchidearum species complex</taxon>
    </lineage>
</organism>
<proteinExistence type="predicted"/>